<evidence type="ECO:0000256" key="5">
    <source>
        <dbReference type="RuleBase" id="RU362059"/>
    </source>
</evidence>
<keyword evidence="3 4" id="KW-0808">Transferase</keyword>
<evidence type="ECO:0000313" key="6">
    <source>
        <dbReference type="EMBL" id="EDW66953.1"/>
    </source>
</evidence>
<keyword evidence="7" id="KW-1185">Reference proteome</keyword>
<dbReference type="OMA" id="RSQYIFV"/>
<dbReference type="KEGG" id="dvi:6630323"/>
<proteinExistence type="inferred from homology"/>
<keyword evidence="5" id="KW-0732">Signal</keyword>
<sequence>MRLLTLLLVALITLIGRALQTEGSKILAIFAFPGRSQYIFAESYLKALAARGHEVTVINTFDNEAASNVRFITASKIHDYYEDMLNAMIAPSFWQKHKTFSWMLEVIAECVLADENVQQLLKSGETFDLVIAEVVHTESLFGFAQHFNATLMGFSTYGNDYFIDELMGNISPQAYNPLISSPRSNPMTFYERLENHWEIWLEKLVQSFIHYPKMEQQYAKYFPQAKKSLSETLDSFALMLLGQHFTLSYARPYLPNMIEVGGLHIAQKQKALPEDIKHFIETSPEGVIYFSLGSNVKSKDLPVETRNMLMMVFGGLKQRVLWKFEDDQLPNKPDNVFISKWFPQPDILAHPNVKLFITHGGLLSTIESIYFGKPVLGLPVFYDQFMNVKHAARMGFGLGLDLLNLKQTELVDTINILLTTPTYSKTASILSERYRDQPESAMDRAIWWTEYITRHKDASYMRAPSRDMSYVQLHSLDTLAVLLAAPLLFMWLLITFIRWLLCLIFGDKQRNRDKQKRH</sequence>
<dbReference type="GO" id="GO:0015020">
    <property type="term" value="F:glucuronosyltransferase activity"/>
    <property type="evidence" value="ECO:0007669"/>
    <property type="project" value="UniProtKB-EC"/>
</dbReference>
<dbReference type="InterPro" id="IPR035595">
    <property type="entry name" value="UDP_glycos_trans_CS"/>
</dbReference>
<dbReference type="Pfam" id="PF00201">
    <property type="entry name" value="UDPGT"/>
    <property type="match status" value="1"/>
</dbReference>
<dbReference type="PhylomeDB" id="B4LYF7"/>
<evidence type="ECO:0000256" key="3">
    <source>
        <dbReference type="ARBA" id="ARBA00022679"/>
    </source>
</evidence>
<dbReference type="Proteomes" id="UP000008792">
    <property type="component" value="Unassembled WGS sequence"/>
</dbReference>
<keyword evidence="5" id="KW-1133">Transmembrane helix</keyword>
<dbReference type="PANTHER" id="PTHR48043:SF159">
    <property type="entry name" value="EG:EG0003.4 PROTEIN-RELATED"/>
    <property type="match status" value="1"/>
</dbReference>
<dbReference type="PROSITE" id="PS00375">
    <property type="entry name" value="UDPGT"/>
    <property type="match status" value="1"/>
</dbReference>
<evidence type="ECO:0000256" key="4">
    <source>
        <dbReference type="RuleBase" id="RU003718"/>
    </source>
</evidence>
<name>B4LYF7_DROVI</name>
<dbReference type="FunFam" id="3.40.50.2000:FF:000050">
    <property type="entry name" value="UDP-glucuronosyltransferase"/>
    <property type="match status" value="1"/>
</dbReference>
<keyword evidence="5" id="KW-0472">Membrane</keyword>
<reference evidence="6 7" key="1">
    <citation type="journal article" date="2007" name="Nature">
        <title>Evolution of genes and genomes on the Drosophila phylogeny.</title>
        <authorList>
            <consortium name="Drosophila 12 Genomes Consortium"/>
            <person name="Clark A.G."/>
            <person name="Eisen M.B."/>
            <person name="Smith D.R."/>
            <person name="Bergman C.M."/>
            <person name="Oliver B."/>
            <person name="Markow T.A."/>
            <person name="Kaufman T.C."/>
            <person name="Kellis M."/>
            <person name="Gelbart W."/>
            <person name="Iyer V.N."/>
            <person name="Pollard D.A."/>
            <person name="Sackton T.B."/>
            <person name="Larracuente A.M."/>
            <person name="Singh N.D."/>
            <person name="Abad J.P."/>
            <person name="Abt D.N."/>
            <person name="Adryan B."/>
            <person name="Aguade M."/>
            <person name="Akashi H."/>
            <person name="Anderson W.W."/>
            <person name="Aquadro C.F."/>
            <person name="Ardell D.H."/>
            <person name="Arguello R."/>
            <person name="Artieri C.G."/>
            <person name="Barbash D.A."/>
            <person name="Barker D."/>
            <person name="Barsanti P."/>
            <person name="Batterham P."/>
            <person name="Batzoglou S."/>
            <person name="Begun D."/>
            <person name="Bhutkar A."/>
            <person name="Blanco E."/>
            <person name="Bosak S.A."/>
            <person name="Bradley R.K."/>
            <person name="Brand A.D."/>
            <person name="Brent M.R."/>
            <person name="Brooks A.N."/>
            <person name="Brown R.H."/>
            <person name="Butlin R.K."/>
            <person name="Caggese C."/>
            <person name="Calvi B.R."/>
            <person name="Bernardo de Carvalho A."/>
            <person name="Caspi A."/>
            <person name="Castrezana S."/>
            <person name="Celniker S.E."/>
            <person name="Chang J.L."/>
            <person name="Chapple C."/>
            <person name="Chatterji S."/>
            <person name="Chinwalla A."/>
            <person name="Civetta A."/>
            <person name="Clifton S.W."/>
            <person name="Comeron J.M."/>
            <person name="Costello J.C."/>
            <person name="Coyne J.A."/>
            <person name="Daub J."/>
            <person name="David R.G."/>
            <person name="Delcher A.L."/>
            <person name="Delehaunty K."/>
            <person name="Do C.B."/>
            <person name="Ebling H."/>
            <person name="Edwards K."/>
            <person name="Eickbush T."/>
            <person name="Evans J.D."/>
            <person name="Filipski A."/>
            <person name="Findeiss S."/>
            <person name="Freyhult E."/>
            <person name="Fulton L."/>
            <person name="Fulton R."/>
            <person name="Garcia A.C."/>
            <person name="Gardiner A."/>
            <person name="Garfield D.A."/>
            <person name="Garvin B.E."/>
            <person name="Gibson G."/>
            <person name="Gilbert D."/>
            <person name="Gnerre S."/>
            <person name="Godfrey J."/>
            <person name="Good R."/>
            <person name="Gotea V."/>
            <person name="Gravely B."/>
            <person name="Greenberg A.J."/>
            <person name="Griffiths-Jones S."/>
            <person name="Gross S."/>
            <person name="Guigo R."/>
            <person name="Gustafson E.A."/>
            <person name="Haerty W."/>
            <person name="Hahn M.W."/>
            <person name="Halligan D.L."/>
            <person name="Halpern A.L."/>
            <person name="Halter G.M."/>
            <person name="Han M.V."/>
            <person name="Heger A."/>
            <person name="Hillier L."/>
            <person name="Hinrichs A.S."/>
            <person name="Holmes I."/>
            <person name="Hoskins R.A."/>
            <person name="Hubisz M.J."/>
            <person name="Hultmark D."/>
            <person name="Huntley M.A."/>
            <person name="Jaffe D.B."/>
            <person name="Jagadeeshan S."/>
            <person name="Jeck W.R."/>
            <person name="Johnson J."/>
            <person name="Jones C.D."/>
            <person name="Jordan W.C."/>
            <person name="Karpen G.H."/>
            <person name="Kataoka E."/>
            <person name="Keightley P.D."/>
            <person name="Kheradpour P."/>
            <person name="Kirkness E.F."/>
            <person name="Koerich L.B."/>
            <person name="Kristiansen K."/>
            <person name="Kudrna D."/>
            <person name="Kulathinal R.J."/>
            <person name="Kumar S."/>
            <person name="Kwok R."/>
            <person name="Lander E."/>
            <person name="Langley C.H."/>
            <person name="Lapoint R."/>
            <person name="Lazzaro B.P."/>
            <person name="Lee S.J."/>
            <person name="Levesque L."/>
            <person name="Li R."/>
            <person name="Lin C.F."/>
            <person name="Lin M.F."/>
            <person name="Lindblad-Toh K."/>
            <person name="Llopart A."/>
            <person name="Long M."/>
            <person name="Low L."/>
            <person name="Lozovsky E."/>
            <person name="Lu J."/>
            <person name="Luo M."/>
            <person name="Machado C.A."/>
            <person name="Makalowski W."/>
            <person name="Marzo M."/>
            <person name="Matsuda M."/>
            <person name="Matzkin L."/>
            <person name="McAllister B."/>
            <person name="McBride C.S."/>
            <person name="McKernan B."/>
            <person name="McKernan K."/>
            <person name="Mendez-Lago M."/>
            <person name="Minx P."/>
            <person name="Mollenhauer M.U."/>
            <person name="Montooth K."/>
            <person name="Mount S.M."/>
            <person name="Mu X."/>
            <person name="Myers E."/>
            <person name="Negre B."/>
            <person name="Newfeld S."/>
            <person name="Nielsen R."/>
            <person name="Noor M.A."/>
            <person name="O'Grady P."/>
            <person name="Pachter L."/>
            <person name="Papaceit M."/>
            <person name="Parisi M.J."/>
            <person name="Parisi M."/>
            <person name="Parts L."/>
            <person name="Pedersen J.S."/>
            <person name="Pesole G."/>
            <person name="Phillippy A.M."/>
            <person name="Ponting C.P."/>
            <person name="Pop M."/>
            <person name="Porcelli D."/>
            <person name="Powell J.R."/>
            <person name="Prohaska S."/>
            <person name="Pruitt K."/>
            <person name="Puig M."/>
            <person name="Quesneville H."/>
            <person name="Ram K.R."/>
            <person name="Rand D."/>
            <person name="Rasmussen M.D."/>
            <person name="Reed L.K."/>
            <person name="Reenan R."/>
            <person name="Reily A."/>
            <person name="Remington K.A."/>
            <person name="Rieger T.T."/>
            <person name="Ritchie M.G."/>
            <person name="Robin C."/>
            <person name="Rogers Y.H."/>
            <person name="Rohde C."/>
            <person name="Rozas J."/>
            <person name="Rubenfield M.J."/>
            <person name="Ruiz A."/>
            <person name="Russo S."/>
            <person name="Salzberg S.L."/>
            <person name="Sanchez-Gracia A."/>
            <person name="Saranga D.J."/>
            <person name="Sato H."/>
            <person name="Schaeffer S.W."/>
            <person name="Schatz M.C."/>
            <person name="Schlenke T."/>
            <person name="Schwartz R."/>
            <person name="Segarra C."/>
            <person name="Singh R.S."/>
            <person name="Sirot L."/>
            <person name="Sirota M."/>
            <person name="Sisneros N.B."/>
            <person name="Smith C.D."/>
            <person name="Smith T.F."/>
            <person name="Spieth J."/>
            <person name="Stage D.E."/>
            <person name="Stark A."/>
            <person name="Stephan W."/>
            <person name="Strausberg R.L."/>
            <person name="Strempel S."/>
            <person name="Sturgill D."/>
            <person name="Sutton G."/>
            <person name="Sutton G.G."/>
            <person name="Tao W."/>
            <person name="Teichmann S."/>
            <person name="Tobari Y.N."/>
            <person name="Tomimura Y."/>
            <person name="Tsolas J.M."/>
            <person name="Valente V.L."/>
            <person name="Venter E."/>
            <person name="Venter J.C."/>
            <person name="Vicario S."/>
            <person name="Vieira F.G."/>
            <person name="Vilella A.J."/>
            <person name="Villasante A."/>
            <person name="Walenz B."/>
            <person name="Wang J."/>
            <person name="Wasserman M."/>
            <person name="Watts T."/>
            <person name="Wilson D."/>
            <person name="Wilson R.K."/>
            <person name="Wing R.A."/>
            <person name="Wolfner M.F."/>
            <person name="Wong A."/>
            <person name="Wong G.K."/>
            <person name="Wu C.I."/>
            <person name="Wu G."/>
            <person name="Yamamoto D."/>
            <person name="Yang H.P."/>
            <person name="Yang S.P."/>
            <person name="Yorke J.A."/>
            <person name="Yoshida K."/>
            <person name="Zdobnov E."/>
            <person name="Zhang P."/>
            <person name="Zhang Y."/>
            <person name="Zimin A.V."/>
            <person name="Baldwin J."/>
            <person name="Abdouelleil A."/>
            <person name="Abdulkadir J."/>
            <person name="Abebe A."/>
            <person name="Abera B."/>
            <person name="Abreu J."/>
            <person name="Acer S.C."/>
            <person name="Aftuck L."/>
            <person name="Alexander A."/>
            <person name="An P."/>
            <person name="Anderson E."/>
            <person name="Anderson S."/>
            <person name="Arachi H."/>
            <person name="Azer M."/>
            <person name="Bachantsang P."/>
            <person name="Barry A."/>
            <person name="Bayul T."/>
            <person name="Berlin A."/>
            <person name="Bessette D."/>
            <person name="Bloom T."/>
            <person name="Blye J."/>
            <person name="Boguslavskiy L."/>
            <person name="Bonnet C."/>
            <person name="Boukhgalter B."/>
            <person name="Bourzgui I."/>
            <person name="Brown A."/>
            <person name="Cahill P."/>
            <person name="Channer S."/>
            <person name="Cheshatsang Y."/>
            <person name="Chuda L."/>
            <person name="Citroen M."/>
            <person name="Collymore A."/>
            <person name="Cooke P."/>
            <person name="Costello M."/>
            <person name="D'Aco K."/>
            <person name="Daza R."/>
            <person name="De Haan G."/>
            <person name="DeGray S."/>
            <person name="DeMaso C."/>
            <person name="Dhargay N."/>
            <person name="Dooley K."/>
            <person name="Dooley E."/>
            <person name="Doricent M."/>
            <person name="Dorje P."/>
            <person name="Dorjee K."/>
            <person name="Dupes A."/>
            <person name="Elong R."/>
            <person name="Falk J."/>
            <person name="Farina A."/>
            <person name="Faro S."/>
            <person name="Ferguson D."/>
            <person name="Fisher S."/>
            <person name="Foley C.D."/>
            <person name="Franke A."/>
            <person name="Friedrich D."/>
            <person name="Gadbois L."/>
            <person name="Gearin G."/>
            <person name="Gearin C.R."/>
            <person name="Giannoukos G."/>
            <person name="Goode T."/>
            <person name="Graham J."/>
            <person name="Grandbois E."/>
            <person name="Grewal S."/>
            <person name="Gyaltsen K."/>
            <person name="Hafez N."/>
            <person name="Hagos B."/>
            <person name="Hall J."/>
            <person name="Henson C."/>
            <person name="Hollinger A."/>
            <person name="Honan T."/>
            <person name="Huard M.D."/>
            <person name="Hughes L."/>
            <person name="Hurhula B."/>
            <person name="Husby M.E."/>
            <person name="Kamat A."/>
            <person name="Kanga B."/>
            <person name="Kashin S."/>
            <person name="Khazanovich D."/>
            <person name="Kisner P."/>
            <person name="Lance K."/>
            <person name="Lara M."/>
            <person name="Lee W."/>
            <person name="Lennon N."/>
            <person name="Letendre F."/>
            <person name="LeVine R."/>
            <person name="Lipovsky A."/>
            <person name="Liu X."/>
            <person name="Liu J."/>
            <person name="Liu S."/>
            <person name="Lokyitsang T."/>
            <person name="Lokyitsang Y."/>
            <person name="Lubonja R."/>
            <person name="Lui A."/>
            <person name="MacDonald P."/>
            <person name="Magnisalis V."/>
            <person name="Maru K."/>
            <person name="Matthews C."/>
            <person name="McCusker W."/>
            <person name="McDonough S."/>
            <person name="Mehta T."/>
            <person name="Meldrim J."/>
            <person name="Meneus L."/>
            <person name="Mihai O."/>
            <person name="Mihalev A."/>
            <person name="Mihova T."/>
            <person name="Mittelman R."/>
            <person name="Mlenga V."/>
            <person name="Montmayeur A."/>
            <person name="Mulrain L."/>
            <person name="Navidi A."/>
            <person name="Naylor J."/>
            <person name="Negash T."/>
            <person name="Nguyen T."/>
            <person name="Nguyen N."/>
            <person name="Nicol R."/>
            <person name="Norbu C."/>
            <person name="Norbu N."/>
            <person name="Novod N."/>
            <person name="O'Neill B."/>
            <person name="Osman S."/>
            <person name="Markiewicz E."/>
            <person name="Oyono O.L."/>
            <person name="Patti C."/>
            <person name="Phunkhang P."/>
            <person name="Pierre F."/>
            <person name="Priest M."/>
            <person name="Raghuraman S."/>
            <person name="Rege F."/>
            <person name="Reyes R."/>
            <person name="Rise C."/>
            <person name="Rogov P."/>
            <person name="Ross K."/>
            <person name="Ryan E."/>
            <person name="Settipalli S."/>
            <person name="Shea T."/>
            <person name="Sherpa N."/>
            <person name="Shi L."/>
            <person name="Shih D."/>
            <person name="Sparrow T."/>
            <person name="Spaulding J."/>
            <person name="Stalker J."/>
            <person name="Stange-Thomann N."/>
            <person name="Stavropoulos S."/>
            <person name="Stone C."/>
            <person name="Strader C."/>
            <person name="Tesfaye S."/>
            <person name="Thomson T."/>
            <person name="Thoulutsang Y."/>
            <person name="Thoulutsang D."/>
            <person name="Topham K."/>
            <person name="Topping I."/>
            <person name="Tsamla T."/>
            <person name="Vassiliev H."/>
            <person name="Vo A."/>
            <person name="Wangchuk T."/>
            <person name="Wangdi T."/>
            <person name="Weiand M."/>
            <person name="Wilkinson J."/>
            <person name="Wilson A."/>
            <person name="Yadav S."/>
            <person name="Young G."/>
            <person name="Yu Q."/>
            <person name="Zembek L."/>
            <person name="Zhong D."/>
            <person name="Zimmer A."/>
            <person name="Zwirko Z."/>
            <person name="Jaffe D.B."/>
            <person name="Alvarez P."/>
            <person name="Brockman W."/>
            <person name="Butler J."/>
            <person name="Chin C."/>
            <person name="Gnerre S."/>
            <person name="Grabherr M."/>
            <person name="Kleber M."/>
            <person name="Mauceli E."/>
            <person name="MacCallum I."/>
        </authorList>
    </citation>
    <scope>NUCLEOTIDE SEQUENCE [LARGE SCALE GENOMIC DNA]</scope>
    <source>
        <strain evidence="7">Tucson 15010-1051.87</strain>
    </source>
</reference>
<keyword evidence="5" id="KW-0812">Transmembrane</keyword>
<dbReference type="FunCoup" id="B4LYF7">
    <property type="interactions" value="232"/>
</dbReference>
<dbReference type="InParanoid" id="B4LYF7"/>
<dbReference type="Gene3D" id="3.40.50.2000">
    <property type="entry name" value="Glycogen Phosphorylase B"/>
    <property type="match status" value="2"/>
</dbReference>
<comment type="similarity">
    <text evidence="1 4">Belongs to the UDP-glycosyltransferase family.</text>
</comment>
<dbReference type="eggNOG" id="KOG1192">
    <property type="taxonomic scope" value="Eukaryota"/>
</dbReference>
<dbReference type="SMR" id="B4LYF7"/>
<dbReference type="SUPFAM" id="SSF53756">
    <property type="entry name" value="UDP-Glycosyltransferase/glycogen phosphorylase"/>
    <property type="match status" value="1"/>
</dbReference>
<feature type="signal peptide" evidence="5">
    <location>
        <begin position="1"/>
        <end position="18"/>
    </location>
</feature>
<dbReference type="PANTHER" id="PTHR48043">
    <property type="entry name" value="EG:EG0003.4 PROTEIN-RELATED"/>
    <property type="match status" value="1"/>
</dbReference>
<dbReference type="HOGENOM" id="CLU_012949_0_2_1"/>
<evidence type="ECO:0000313" key="7">
    <source>
        <dbReference type="Proteomes" id="UP000008792"/>
    </source>
</evidence>
<accession>B4LYF7</accession>
<organism evidence="6 7">
    <name type="scientific">Drosophila virilis</name>
    <name type="common">Fruit fly</name>
    <dbReference type="NCBI Taxonomy" id="7244"/>
    <lineage>
        <taxon>Eukaryota</taxon>
        <taxon>Metazoa</taxon>
        <taxon>Ecdysozoa</taxon>
        <taxon>Arthropoda</taxon>
        <taxon>Hexapoda</taxon>
        <taxon>Insecta</taxon>
        <taxon>Pterygota</taxon>
        <taxon>Neoptera</taxon>
        <taxon>Endopterygota</taxon>
        <taxon>Diptera</taxon>
        <taxon>Brachycera</taxon>
        <taxon>Muscomorpha</taxon>
        <taxon>Ephydroidea</taxon>
        <taxon>Drosophilidae</taxon>
        <taxon>Drosophila</taxon>
    </lineage>
</organism>
<feature type="chain" id="PRO_5005123238" description="UDP-glucuronosyltransferase" evidence="5">
    <location>
        <begin position="19"/>
        <end position="518"/>
    </location>
</feature>
<dbReference type="GO" id="GO:0016020">
    <property type="term" value="C:membrane"/>
    <property type="evidence" value="ECO:0007669"/>
    <property type="project" value="UniProtKB-SubCell"/>
</dbReference>
<dbReference type="InterPro" id="IPR050271">
    <property type="entry name" value="UDP-glycosyltransferase"/>
</dbReference>
<dbReference type="EC" id="2.4.1.17" evidence="5"/>
<keyword evidence="2 4" id="KW-0328">Glycosyltransferase</keyword>
<gene>
    <name evidence="6" type="primary">Dvir\GJ23875</name>
    <name evidence="6" type="ORF">Dvir_GJ23875</name>
</gene>
<evidence type="ECO:0000256" key="2">
    <source>
        <dbReference type="ARBA" id="ARBA00022676"/>
    </source>
</evidence>
<dbReference type="AlphaFoldDB" id="B4LYF7"/>
<feature type="transmembrane region" description="Helical" evidence="5">
    <location>
        <begin position="479"/>
        <end position="506"/>
    </location>
</feature>
<dbReference type="InterPro" id="IPR002213">
    <property type="entry name" value="UDP_glucos_trans"/>
</dbReference>
<dbReference type="EMBL" id="CH940650">
    <property type="protein sequence ID" value="EDW66953.1"/>
    <property type="molecule type" value="Genomic_DNA"/>
</dbReference>
<protein>
    <recommendedName>
        <fullName evidence="5">UDP-glucuronosyltransferase</fullName>
        <ecNumber evidence="5">2.4.1.17</ecNumber>
    </recommendedName>
</protein>
<evidence type="ECO:0000256" key="1">
    <source>
        <dbReference type="ARBA" id="ARBA00009995"/>
    </source>
</evidence>
<comment type="subcellular location">
    <subcellularLocation>
        <location evidence="5">Membrane</location>
        <topology evidence="5">Single-pass membrane protein</topology>
    </subcellularLocation>
</comment>
<dbReference type="CDD" id="cd03784">
    <property type="entry name" value="GT1_Gtf-like"/>
    <property type="match status" value="1"/>
</dbReference>
<dbReference type="OrthoDB" id="5835829at2759"/>
<comment type="catalytic activity">
    <reaction evidence="5">
        <text>glucuronate acceptor + UDP-alpha-D-glucuronate = acceptor beta-D-glucuronoside + UDP + H(+)</text>
        <dbReference type="Rhea" id="RHEA:21032"/>
        <dbReference type="ChEBI" id="CHEBI:15378"/>
        <dbReference type="ChEBI" id="CHEBI:58052"/>
        <dbReference type="ChEBI" id="CHEBI:58223"/>
        <dbReference type="ChEBI" id="CHEBI:132367"/>
        <dbReference type="ChEBI" id="CHEBI:132368"/>
        <dbReference type="EC" id="2.4.1.17"/>
    </reaction>
</comment>